<dbReference type="EMBL" id="FCOX02000003">
    <property type="protein sequence ID" value="SAK48299.1"/>
    <property type="molecule type" value="Genomic_DNA"/>
</dbReference>
<name>A0A157ZS67_9BURK</name>
<dbReference type="Proteomes" id="UP000071859">
    <property type="component" value="Unassembled WGS sequence"/>
</dbReference>
<sequence length="307" mass="34988">MDYSRPDAADLSAFRCAKKSARIDYATFTTSARIALPSTKGRVEWHGTGFTVHDPKPYDLQALDGLPLTRLEVAVDVRPPPAILSEQRRHDLADIFDCITRRIWPFDGEGLQPSYRASKRKGHNDWLVQTVYHGHDDGEGERRMPSIHETLYLGHRYDYSRADQNMPNTAQVRVYYKKKDNGETLPESKHVIRTEVTLATHWLRERGISRTGQLLAGFSFRDHLSQYFRFLHPEAGRIKNPATGGTDVHGVLNEARQRILTRAAITGGVASWLFEDRAIVDVKQRDKEMCKAFATALDNLSRTYRPV</sequence>
<dbReference type="RefSeq" id="WP_062602595.1">
    <property type="nucleotide sequence ID" value="NZ_FCOX02000003.1"/>
</dbReference>
<protein>
    <submittedName>
        <fullName evidence="1">Uncharacterized protein</fullName>
    </submittedName>
</protein>
<evidence type="ECO:0000313" key="1">
    <source>
        <dbReference type="EMBL" id="SAK48299.1"/>
    </source>
</evidence>
<dbReference type="OrthoDB" id="9989266at2"/>
<evidence type="ECO:0000313" key="2">
    <source>
        <dbReference type="Proteomes" id="UP000071859"/>
    </source>
</evidence>
<reference evidence="1" key="1">
    <citation type="submission" date="2016-01" db="EMBL/GenBank/DDBJ databases">
        <authorList>
            <person name="Peeters C."/>
        </authorList>
    </citation>
    <scope>NUCLEOTIDE SEQUENCE</scope>
    <source>
        <strain evidence="1">LMG 29321</strain>
    </source>
</reference>
<organism evidence="1 2">
    <name type="scientific">Caballeronia calidae</name>
    <dbReference type="NCBI Taxonomy" id="1777139"/>
    <lineage>
        <taxon>Bacteria</taxon>
        <taxon>Pseudomonadati</taxon>
        <taxon>Pseudomonadota</taxon>
        <taxon>Betaproteobacteria</taxon>
        <taxon>Burkholderiales</taxon>
        <taxon>Burkholderiaceae</taxon>
        <taxon>Caballeronia</taxon>
    </lineage>
</organism>
<comment type="caution">
    <text evidence="1">The sequence shown here is derived from an EMBL/GenBank/DDBJ whole genome shotgun (WGS) entry which is preliminary data.</text>
</comment>
<gene>
    <name evidence="1" type="ORF">AWB78_00867</name>
</gene>
<accession>A0A157ZS67</accession>
<keyword evidence="2" id="KW-1185">Reference proteome</keyword>
<dbReference type="AlphaFoldDB" id="A0A157ZS67"/>
<proteinExistence type="predicted"/>